<dbReference type="Proteomes" id="UP000249828">
    <property type="component" value="Unassembled WGS sequence"/>
</dbReference>
<dbReference type="GO" id="GO:0008233">
    <property type="term" value="F:peptidase activity"/>
    <property type="evidence" value="ECO:0007669"/>
    <property type="project" value="UniProtKB-KW"/>
</dbReference>
<keyword evidence="6" id="KW-0238">DNA-binding</keyword>
<evidence type="ECO:0000256" key="7">
    <source>
        <dbReference type="ARBA" id="ARBA00023239"/>
    </source>
</evidence>
<reference evidence="9 10" key="1">
    <citation type="submission" date="2017-11" db="EMBL/GenBank/DDBJ databases">
        <title>Draft genome sequence of Enterococcus plantarum TRW2 strain isolated from lettuce.</title>
        <authorList>
            <person name="Kim E.B."/>
            <person name="Marco M.L."/>
            <person name="Williams T.R."/>
            <person name="You I.H."/>
        </authorList>
    </citation>
    <scope>NUCLEOTIDE SEQUENCE [LARGE SCALE GENOMIC DNA]</scope>
    <source>
        <strain evidence="9 10">TRW2</strain>
    </source>
</reference>
<dbReference type="EMBL" id="PIEU01000046">
    <property type="protein sequence ID" value="PZL75191.1"/>
    <property type="molecule type" value="Genomic_DNA"/>
</dbReference>
<dbReference type="EC" id="3.4.-.-" evidence="8"/>
<sequence length="189" mass="21994">MHMCGRFSLELDESKEIWDIVRAVEEKHKAIKTGEIYPSNDVPVIYSPDSDDIDYDAMTLGFHGFKKGQLLINARSETVTEKKTFAKAFKSTRCVFPTTGFYKWEANKEKFLFTEQDSNAVYLAGFYKRFEDGNRSIILTTAANESMQQVHDRMPVILPKEFIDQWILDEDFAESFIKQRMPQLVIQRI</sequence>
<dbReference type="GO" id="GO:0003697">
    <property type="term" value="F:single-stranded DNA binding"/>
    <property type="evidence" value="ECO:0007669"/>
    <property type="project" value="InterPro"/>
</dbReference>
<dbReference type="GO" id="GO:0106300">
    <property type="term" value="P:protein-DNA covalent cross-linking repair"/>
    <property type="evidence" value="ECO:0007669"/>
    <property type="project" value="InterPro"/>
</dbReference>
<organism evidence="9 10">
    <name type="scientific">Enterococcus plantarum</name>
    <dbReference type="NCBI Taxonomy" id="1077675"/>
    <lineage>
        <taxon>Bacteria</taxon>
        <taxon>Bacillati</taxon>
        <taxon>Bacillota</taxon>
        <taxon>Bacilli</taxon>
        <taxon>Lactobacillales</taxon>
        <taxon>Enterococcaceae</taxon>
        <taxon>Enterococcus</taxon>
    </lineage>
</organism>
<keyword evidence="5" id="KW-0190">Covalent protein-DNA linkage</keyword>
<accession>A0A2W3Z5F7</accession>
<evidence type="ECO:0000256" key="3">
    <source>
        <dbReference type="ARBA" id="ARBA00022763"/>
    </source>
</evidence>
<keyword evidence="7" id="KW-0456">Lyase</keyword>
<evidence type="ECO:0000256" key="2">
    <source>
        <dbReference type="ARBA" id="ARBA00022670"/>
    </source>
</evidence>
<evidence type="ECO:0000256" key="4">
    <source>
        <dbReference type="ARBA" id="ARBA00022801"/>
    </source>
</evidence>
<evidence type="ECO:0000256" key="6">
    <source>
        <dbReference type="ARBA" id="ARBA00023125"/>
    </source>
</evidence>
<keyword evidence="10" id="KW-1185">Reference proteome</keyword>
<dbReference type="GO" id="GO:0006508">
    <property type="term" value="P:proteolysis"/>
    <property type="evidence" value="ECO:0007669"/>
    <property type="project" value="UniProtKB-KW"/>
</dbReference>
<name>A0A2W3Z5F7_9ENTE</name>
<evidence type="ECO:0000313" key="9">
    <source>
        <dbReference type="EMBL" id="PZL75191.1"/>
    </source>
</evidence>
<evidence type="ECO:0000256" key="5">
    <source>
        <dbReference type="ARBA" id="ARBA00023124"/>
    </source>
</evidence>
<dbReference type="PANTHER" id="PTHR13604:SF0">
    <property type="entry name" value="ABASIC SITE PROCESSING PROTEIN HMCES"/>
    <property type="match status" value="1"/>
</dbReference>
<dbReference type="AlphaFoldDB" id="A0A2W3Z5F7"/>
<keyword evidence="4 8" id="KW-0378">Hydrolase</keyword>
<dbReference type="SUPFAM" id="SSF143081">
    <property type="entry name" value="BB1717-like"/>
    <property type="match status" value="1"/>
</dbReference>
<keyword evidence="3" id="KW-0227">DNA damage</keyword>
<dbReference type="Gene3D" id="3.90.1680.10">
    <property type="entry name" value="SOS response associated peptidase-like"/>
    <property type="match status" value="1"/>
</dbReference>
<comment type="caution">
    <text evidence="9">The sequence shown here is derived from an EMBL/GenBank/DDBJ whole genome shotgun (WGS) entry which is preliminary data.</text>
</comment>
<dbReference type="InterPro" id="IPR036590">
    <property type="entry name" value="SRAP-like"/>
</dbReference>
<dbReference type="GO" id="GO:0016829">
    <property type="term" value="F:lyase activity"/>
    <property type="evidence" value="ECO:0007669"/>
    <property type="project" value="UniProtKB-KW"/>
</dbReference>
<evidence type="ECO:0000256" key="1">
    <source>
        <dbReference type="ARBA" id="ARBA00008136"/>
    </source>
</evidence>
<keyword evidence="2 8" id="KW-0645">Protease</keyword>
<evidence type="ECO:0000313" key="10">
    <source>
        <dbReference type="Proteomes" id="UP000249828"/>
    </source>
</evidence>
<gene>
    <name evidence="9" type="ORF">CI088_05505</name>
</gene>
<proteinExistence type="inferred from homology"/>
<dbReference type="PANTHER" id="PTHR13604">
    <property type="entry name" value="DC12-RELATED"/>
    <property type="match status" value="1"/>
</dbReference>
<evidence type="ECO:0000256" key="8">
    <source>
        <dbReference type="RuleBase" id="RU364100"/>
    </source>
</evidence>
<dbReference type="Pfam" id="PF02586">
    <property type="entry name" value="SRAP"/>
    <property type="match status" value="1"/>
</dbReference>
<comment type="similarity">
    <text evidence="1 8">Belongs to the SOS response-associated peptidase family.</text>
</comment>
<dbReference type="InterPro" id="IPR003738">
    <property type="entry name" value="SRAP"/>
</dbReference>
<protein>
    <recommendedName>
        <fullName evidence="8">Abasic site processing protein</fullName>
        <ecNumber evidence="8">3.4.-.-</ecNumber>
    </recommendedName>
</protein>